<dbReference type="Gene3D" id="1.10.10.60">
    <property type="entry name" value="Homeodomain-like"/>
    <property type="match status" value="2"/>
</dbReference>
<evidence type="ECO:0000259" key="4">
    <source>
        <dbReference type="PROSITE" id="PS01124"/>
    </source>
</evidence>
<evidence type="ECO:0000256" key="3">
    <source>
        <dbReference type="ARBA" id="ARBA00023163"/>
    </source>
</evidence>
<dbReference type="InterPro" id="IPR050908">
    <property type="entry name" value="SmbC-like"/>
</dbReference>
<dbReference type="Proteomes" id="UP000235828">
    <property type="component" value="Chromosome B"/>
</dbReference>
<keyword evidence="6" id="KW-1185">Reference proteome</keyword>
<dbReference type="PROSITE" id="PS00041">
    <property type="entry name" value="HTH_ARAC_FAMILY_1"/>
    <property type="match status" value="1"/>
</dbReference>
<evidence type="ECO:0000256" key="2">
    <source>
        <dbReference type="ARBA" id="ARBA00023125"/>
    </source>
</evidence>
<dbReference type="SMART" id="SM00342">
    <property type="entry name" value="HTH_ARAC"/>
    <property type="match status" value="1"/>
</dbReference>
<dbReference type="Pfam" id="PF12833">
    <property type="entry name" value="HTH_18"/>
    <property type="match status" value="1"/>
</dbReference>
<dbReference type="InterPro" id="IPR011256">
    <property type="entry name" value="Reg_factor_effector_dom_sf"/>
</dbReference>
<dbReference type="PANTHER" id="PTHR40055:SF1">
    <property type="entry name" value="TRANSCRIPTIONAL REGULATOR YGIV-RELATED"/>
    <property type="match status" value="1"/>
</dbReference>
<dbReference type="SMART" id="SM00871">
    <property type="entry name" value="AraC_E_bind"/>
    <property type="match status" value="1"/>
</dbReference>
<organism evidence="5 6">
    <name type="scientific">Vibrio tapetis subsp. tapetis</name>
    <dbReference type="NCBI Taxonomy" id="1671868"/>
    <lineage>
        <taxon>Bacteria</taxon>
        <taxon>Pseudomonadati</taxon>
        <taxon>Pseudomonadota</taxon>
        <taxon>Gammaproteobacteria</taxon>
        <taxon>Vibrionales</taxon>
        <taxon>Vibrionaceae</taxon>
        <taxon>Vibrio</taxon>
    </lineage>
</organism>
<dbReference type="PANTHER" id="PTHR40055">
    <property type="entry name" value="TRANSCRIPTIONAL REGULATOR YGIV-RELATED"/>
    <property type="match status" value="1"/>
</dbReference>
<keyword evidence="2" id="KW-0238">DNA-binding</keyword>
<reference evidence="5 6" key="1">
    <citation type="submission" date="2017-10" db="EMBL/GenBank/DDBJ databases">
        <authorList>
            <person name="Banno H."/>
            <person name="Chua N.-H."/>
        </authorList>
    </citation>
    <scope>NUCLEOTIDE SEQUENCE [LARGE SCALE GENOMIC DNA]</scope>
    <source>
        <strain evidence="5">Vibrio tapetis CECT4600</strain>
    </source>
</reference>
<sequence length="308" mass="35688">MAENTRRKYLVAQKQITDIRNDLYMEIANKTINNAIEYIFNNLTCDLGVEEVASHCNLSKFHFSRLFKKSTGESIYSLIKRLKMEDSAIVLGTNTSNSITNIGLGYGYSSSNYSSAFTKHHGISPAKFRKLKKEKKFDLVSHVDGKEILYQNFEYYNKSVVIRDLEDIRVLYRRYIGDYDDLIHHWPKFIDEHSNLVHDHSQLIDVCYSDPNITDRHRCIYDICIKIDSDILLPPHITTDTRIIKGGKFASYSAKGSPSVISHDYKGVFNVWLPNSGYSLDNRIRFDSYKLLKPDDQYFEVDINLPIQ</sequence>
<feature type="domain" description="HTH araC/xylS-type" evidence="4">
    <location>
        <begin position="33"/>
        <end position="131"/>
    </location>
</feature>
<dbReference type="AlphaFoldDB" id="A0A2N8ZJL5"/>
<dbReference type="InterPro" id="IPR010499">
    <property type="entry name" value="AraC_E-bd"/>
</dbReference>
<dbReference type="SUPFAM" id="SSF55136">
    <property type="entry name" value="Probable bacterial effector-binding domain"/>
    <property type="match status" value="1"/>
</dbReference>
<dbReference type="GO" id="GO:0043565">
    <property type="term" value="F:sequence-specific DNA binding"/>
    <property type="evidence" value="ECO:0007669"/>
    <property type="project" value="InterPro"/>
</dbReference>
<dbReference type="InterPro" id="IPR018060">
    <property type="entry name" value="HTH_AraC"/>
</dbReference>
<name>A0A2N8ZJL5_9VIBR</name>
<dbReference type="EMBL" id="LT960612">
    <property type="protein sequence ID" value="SON52091.1"/>
    <property type="molecule type" value="Genomic_DNA"/>
</dbReference>
<dbReference type="InterPro" id="IPR018062">
    <property type="entry name" value="HTH_AraC-typ_CS"/>
</dbReference>
<keyword evidence="1" id="KW-0805">Transcription regulation</keyword>
<dbReference type="InterPro" id="IPR009057">
    <property type="entry name" value="Homeodomain-like_sf"/>
</dbReference>
<keyword evidence="3" id="KW-0804">Transcription</keyword>
<dbReference type="Gene3D" id="3.20.80.10">
    <property type="entry name" value="Regulatory factor, effector binding domain"/>
    <property type="match status" value="1"/>
</dbReference>
<gene>
    <name evidence="5" type="ORF">VTAP4600_B0480</name>
</gene>
<dbReference type="InterPro" id="IPR029442">
    <property type="entry name" value="GyrI-like"/>
</dbReference>
<dbReference type="Pfam" id="PF06445">
    <property type="entry name" value="GyrI-like"/>
    <property type="match status" value="1"/>
</dbReference>
<dbReference type="KEGG" id="vta:B0480"/>
<protein>
    <submittedName>
        <fullName evidence="5">Transcriptional regulator, AraC family</fullName>
    </submittedName>
</protein>
<dbReference type="GO" id="GO:0003700">
    <property type="term" value="F:DNA-binding transcription factor activity"/>
    <property type="evidence" value="ECO:0007669"/>
    <property type="project" value="InterPro"/>
</dbReference>
<dbReference type="SUPFAM" id="SSF46689">
    <property type="entry name" value="Homeodomain-like"/>
    <property type="match status" value="1"/>
</dbReference>
<proteinExistence type="predicted"/>
<dbReference type="PROSITE" id="PS01124">
    <property type="entry name" value="HTH_ARAC_FAMILY_2"/>
    <property type="match status" value="1"/>
</dbReference>
<evidence type="ECO:0000256" key="1">
    <source>
        <dbReference type="ARBA" id="ARBA00023015"/>
    </source>
</evidence>
<accession>A0A2N8ZJL5</accession>
<evidence type="ECO:0000313" key="5">
    <source>
        <dbReference type="EMBL" id="SON52091.1"/>
    </source>
</evidence>
<evidence type="ECO:0000313" key="6">
    <source>
        <dbReference type="Proteomes" id="UP000235828"/>
    </source>
</evidence>